<dbReference type="EMBL" id="JAHRIN010077034">
    <property type="protein sequence ID" value="MEQ2218498.1"/>
    <property type="molecule type" value="Genomic_DNA"/>
</dbReference>
<evidence type="ECO:0000313" key="2">
    <source>
        <dbReference type="Proteomes" id="UP001434883"/>
    </source>
</evidence>
<name>A0ABV0SFW5_9TELE</name>
<organism evidence="1 2">
    <name type="scientific">Xenoophorus captivus</name>
    <dbReference type="NCBI Taxonomy" id="1517983"/>
    <lineage>
        <taxon>Eukaryota</taxon>
        <taxon>Metazoa</taxon>
        <taxon>Chordata</taxon>
        <taxon>Craniata</taxon>
        <taxon>Vertebrata</taxon>
        <taxon>Euteleostomi</taxon>
        <taxon>Actinopterygii</taxon>
        <taxon>Neopterygii</taxon>
        <taxon>Teleostei</taxon>
        <taxon>Neoteleostei</taxon>
        <taxon>Acanthomorphata</taxon>
        <taxon>Ovalentaria</taxon>
        <taxon>Atherinomorphae</taxon>
        <taxon>Cyprinodontiformes</taxon>
        <taxon>Goodeidae</taxon>
        <taxon>Xenoophorus</taxon>
    </lineage>
</organism>
<evidence type="ECO:0000313" key="1">
    <source>
        <dbReference type="EMBL" id="MEQ2218498.1"/>
    </source>
</evidence>
<proteinExistence type="predicted"/>
<accession>A0ABV0SFW5</accession>
<sequence length="100" mass="10431">MQTPWGGGAGLGRHAIVLFCYHPGACVGSAGTEVVEMALGSLTSWKDWWGDCPSLVGCCLCECSGHVRVLGSCQVAYGSRDVSGSETQGLRRALVGILPF</sequence>
<protein>
    <submittedName>
        <fullName evidence="1">Uncharacterized protein</fullName>
    </submittedName>
</protein>
<reference evidence="1 2" key="1">
    <citation type="submission" date="2021-06" db="EMBL/GenBank/DDBJ databases">
        <authorList>
            <person name="Palmer J.M."/>
        </authorList>
    </citation>
    <scope>NUCLEOTIDE SEQUENCE [LARGE SCALE GENOMIC DNA]</scope>
    <source>
        <strain evidence="1 2">XC_2019</strain>
        <tissue evidence="1">Muscle</tissue>
    </source>
</reference>
<keyword evidence="2" id="KW-1185">Reference proteome</keyword>
<dbReference type="Proteomes" id="UP001434883">
    <property type="component" value="Unassembled WGS sequence"/>
</dbReference>
<gene>
    <name evidence="1" type="ORF">XENOCAPTIV_003986</name>
</gene>
<comment type="caution">
    <text evidence="1">The sequence shown here is derived from an EMBL/GenBank/DDBJ whole genome shotgun (WGS) entry which is preliminary data.</text>
</comment>